<keyword evidence="13" id="KW-1133">Transmembrane helix</keyword>
<evidence type="ECO:0000256" key="10">
    <source>
        <dbReference type="ARBA" id="ARBA00023004"/>
    </source>
</evidence>
<dbReference type="STRING" id="1661398.A0A482VV59"/>
<evidence type="ECO:0000256" key="12">
    <source>
        <dbReference type="ARBA" id="ARBA00023136"/>
    </source>
</evidence>
<dbReference type="Proteomes" id="UP000292052">
    <property type="component" value="Unassembled WGS sequence"/>
</dbReference>
<dbReference type="GO" id="GO:0004497">
    <property type="term" value="F:monooxygenase activity"/>
    <property type="evidence" value="ECO:0007669"/>
    <property type="project" value="UniProtKB-KW"/>
</dbReference>
<dbReference type="InterPro" id="IPR036396">
    <property type="entry name" value="Cyt_P450_sf"/>
</dbReference>
<keyword evidence="7" id="KW-0256">Endoplasmic reticulum</keyword>
<evidence type="ECO:0000256" key="3">
    <source>
        <dbReference type="ARBA" id="ARBA00004406"/>
    </source>
</evidence>
<evidence type="ECO:0000256" key="8">
    <source>
        <dbReference type="ARBA" id="ARBA00022848"/>
    </source>
</evidence>
<evidence type="ECO:0000313" key="14">
    <source>
        <dbReference type="EMBL" id="RZC36117.1"/>
    </source>
</evidence>
<dbReference type="Gene3D" id="1.10.630.10">
    <property type="entry name" value="Cytochrome P450"/>
    <property type="match status" value="1"/>
</dbReference>
<keyword evidence="13" id="KW-0812">Transmembrane</keyword>
<comment type="similarity">
    <text evidence="4">Belongs to the cytochrome P450 family.</text>
</comment>
<evidence type="ECO:0000256" key="2">
    <source>
        <dbReference type="ARBA" id="ARBA00004174"/>
    </source>
</evidence>
<keyword evidence="11" id="KW-0503">Monooxygenase</keyword>
<keyword evidence="8" id="KW-0492">Microsome</keyword>
<evidence type="ECO:0000256" key="7">
    <source>
        <dbReference type="ARBA" id="ARBA00022824"/>
    </source>
</evidence>
<protein>
    <submittedName>
        <fullName evidence="14">Cytochrome P450-like protein</fullName>
    </submittedName>
</protein>
<organism evidence="14 15">
    <name type="scientific">Asbolus verrucosus</name>
    <name type="common">Desert ironclad beetle</name>
    <dbReference type="NCBI Taxonomy" id="1661398"/>
    <lineage>
        <taxon>Eukaryota</taxon>
        <taxon>Metazoa</taxon>
        <taxon>Ecdysozoa</taxon>
        <taxon>Arthropoda</taxon>
        <taxon>Hexapoda</taxon>
        <taxon>Insecta</taxon>
        <taxon>Pterygota</taxon>
        <taxon>Neoptera</taxon>
        <taxon>Endopterygota</taxon>
        <taxon>Coleoptera</taxon>
        <taxon>Polyphaga</taxon>
        <taxon>Cucujiformia</taxon>
        <taxon>Tenebrionidae</taxon>
        <taxon>Pimeliinae</taxon>
        <taxon>Asbolus</taxon>
    </lineage>
</organism>
<sequence length="332" mass="39768">MEEDWFLYSITLFTFAVIFGMCYIRYKFTFFERNKMISASNPNFPFGNIYDVVFNKTPMFMQLWKFYNRFKRKKCKCGGFYVFLKPAVLIVDSVITRILWSSSNEHFQDPDDVKCSDFNKEFGDKILNYLFKKRKRNSFRKDDVLQFLLDNGCPASKVVDYIYNFIYNLHVSFNLILLSLYELSLNNEIQEDLRGEIMRFRKMKTIITVDDLNELKYLETVVCEDLLLFVSIFGIHHDAQNYVNPELFDPDRFSEENEKFINPLKYIPFGFRSKEDFDSRYVTVIMKLTLVEFISKFKILFGKKSPKSLKFDETTFELKTKDDMWLKLEKLL</sequence>
<dbReference type="InterPro" id="IPR001128">
    <property type="entry name" value="Cyt_P450"/>
</dbReference>
<dbReference type="InterPro" id="IPR050476">
    <property type="entry name" value="Insect_CytP450_Detox"/>
</dbReference>
<evidence type="ECO:0000256" key="11">
    <source>
        <dbReference type="ARBA" id="ARBA00023033"/>
    </source>
</evidence>
<dbReference type="OrthoDB" id="1470350at2759"/>
<keyword evidence="12 13" id="KW-0472">Membrane</keyword>
<keyword evidence="15" id="KW-1185">Reference proteome</keyword>
<feature type="transmembrane region" description="Helical" evidence="13">
    <location>
        <begin position="79"/>
        <end position="100"/>
    </location>
</feature>
<dbReference type="PANTHER" id="PTHR24292">
    <property type="entry name" value="CYTOCHROME P450"/>
    <property type="match status" value="1"/>
</dbReference>
<comment type="cofactor">
    <cofactor evidence="1">
        <name>heme</name>
        <dbReference type="ChEBI" id="CHEBI:30413"/>
    </cofactor>
</comment>
<evidence type="ECO:0000256" key="5">
    <source>
        <dbReference type="ARBA" id="ARBA00022617"/>
    </source>
</evidence>
<evidence type="ECO:0000256" key="6">
    <source>
        <dbReference type="ARBA" id="ARBA00022723"/>
    </source>
</evidence>
<evidence type="ECO:0000313" key="15">
    <source>
        <dbReference type="Proteomes" id="UP000292052"/>
    </source>
</evidence>
<dbReference type="GO" id="GO:0005506">
    <property type="term" value="F:iron ion binding"/>
    <property type="evidence" value="ECO:0007669"/>
    <property type="project" value="InterPro"/>
</dbReference>
<gene>
    <name evidence="14" type="ORF">BDFB_010374</name>
</gene>
<dbReference type="GO" id="GO:0020037">
    <property type="term" value="F:heme binding"/>
    <property type="evidence" value="ECO:0007669"/>
    <property type="project" value="InterPro"/>
</dbReference>
<evidence type="ECO:0000256" key="13">
    <source>
        <dbReference type="SAM" id="Phobius"/>
    </source>
</evidence>
<evidence type="ECO:0000256" key="1">
    <source>
        <dbReference type="ARBA" id="ARBA00001971"/>
    </source>
</evidence>
<dbReference type="GO" id="GO:0016705">
    <property type="term" value="F:oxidoreductase activity, acting on paired donors, with incorporation or reduction of molecular oxygen"/>
    <property type="evidence" value="ECO:0007669"/>
    <property type="project" value="InterPro"/>
</dbReference>
<evidence type="ECO:0000256" key="4">
    <source>
        <dbReference type="ARBA" id="ARBA00010617"/>
    </source>
</evidence>
<keyword evidence="10" id="KW-0408">Iron</keyword>
<dbReference type="PANTHER" id="PTHR24292:SF54">
    <property type="entry name" value="CYP9F3-RELATED"/>
    <property type="match status" value="1"/>
</dbReference>
<keyword evidence="9" id="KW-0560">Oxidoreductase</keyword>
<feature type="transmembrane region" description="Helical" evidence="13">
    <location>
        <begin position="6"/>
        <end position="26"/>
    </location>
</feature>
<evidence type="ECO:0000256" key="9">
    <source>
        <dbReference type="ARBA" id="ARBA00023002"/>
    </source>
</evidence>
<dbReference type="SUPFAM" id="SSF48264">
    <property type="entry name" value="Cytochrome P450"/>
    <property type="match status" value="1"/>
</dbReference>
<keyword evidence="6" id="KW-0479">Metal-binding</keyword>
<name>A0A482VV59_ASBVE</name>
<dbReference type="GO" id="GO:0005789">
    <property type="term" value="C:endoplasmic reticulum membrane"/>
    <property type="evidence" value="ECO:0007669"/>
    <property type="project" value="UniProtKB-SubCell"/>
</dbReference>
<proteinExistence type="inferred from homology"/>
<reference evidence="14 15" key="1">
    <citation type="submission" date="2017-03" db="EMBL/GenBank/DDBJ databases">
        <title>Genome of the blue death feigning beetle - Asbolus verrucosus.</title>
        <authorList>
            <person name="Rider S.D."/>
        </authorList>
    </citation>
    <scope>NUCLEOTIDE SEQUENCE [LARGE SCALE GENOMIC DNA]</scope>
    <source>
        <strain evidence="14">Butters</strain>
        <tissue evidence="14">Head and leg muscle</tissue>
    </source>
</reference>
<comment type="subcellular location">
    <subcellularLocation>
        <location evidence="3">Endoplasmic reticulum membrane</location>
        <topology evidence="3">Peripheral membrane protein</topology>
    </subcellularLocation>
    <subcellularLocation>
        <location evidence="2">Microsome membrane</location>
        <topology evidence="2">Peripheral membrane protein</topology>
    </subcellularLocation>
</comment>
<dbReference type="Pfam" id="PF00067">
    <property type="entry name" value="p450"/>
    <property type="match status" value="1"/>
</dbReference>
<dbReference type="EMBL" id="QDEB01065063">
    <property type="protein sequence ID" value="RZC36117.1"/>
    <property type="molecule type" value="Genomic_DNA"/>
</dbReference>
<comment type="caution">
    <text evidence="14">The sequence shown here is derived from an EMBL/GenBank/DDBJ whole genome shotgun (WGS) entry which is preliminary data.</text>
</comment>
<accession>A0A482VV59</accession>
<keyword evidence="5" id="KW-0349">Heme</keyword>
<dbReference type="AlphaFoldDB" id="A0A482VV59"/>